<protein>
    <recommendedName>
        <fullName evidence="3">DUF2535 domain-containing protein</fullName>
    </recommendedName>
</protein>
<keyword evidence="2" id="KW-1185">Reference proteome</keyword>
<dbReference type="RefSeq" id="WP_034319122.1">
    <property type="nucleotide sequence ID" value="NZ_JALPZN010000020.1"/>
</dbReference>
<dbReference type="EMBL" id="JOTP01000004">
    <property type="protein sequence ID" value="KEP27414.1"/>
    <property type="molecule type" value="Genomic_DNA"/>
</dbReference>
<dbReference type="Proteomes" id="UP000028091">
    <property type="component" value="Unassembled WGS sequence"/>
</dbReference>
<gene>
    <name evidence="1" type="ORF">BA70_13880</name>
</gene>
<evidence type="ECO:0000313" key="1">
    <source>
        <dbReference type="EMBL" id="KEP27414.1"/>
    </source>
</evidence>
<sequence>MLLKTICFRRMDGAQIKVTEIPVLKGDETYCFMLTFRLEAFLKKVYVSKGKRDVYSFREYVKRNVKWSTYEQIYQQPTLKHNA</sequence>
<dbReference type="InterPro" id="IPR019687">
    <property type="entry name" value="DUF2535"/>
</dbReference>
<dbReference type="AlphaFoldDB" id="A0A081LDT8"/>
<evidence type="ECO:0008006" key="3">
    <source>
        <dbReference type="Google" id="ProtNLM"/>
    </source>
</evidence>
<dbReference type="Pfam" id="PF10751">
    <property type="entry name" value="DUF2535"/>
    <property type="match status" value="1"/>
</dbReference>
<reference evidence="1 2" key="1">
    <citation type="submission" date="2012-09" db="EMBL/GenBank/DDBJ databases">
        <title>Genome Sequence of Bacillus sp. DW5-4.</title>
        <authorList>
            <person name="Lai Q."/>
            <person name="Liu Y."/>
            <person name="Shao Z."/>
        </authorList>
    </citation>
    <scope>NUCLEOTIDE SEQUENCE [LARGE SCALE GENOMIC DNA]</scope>
    <source>
        <strain evidence="1 2">DW5-4</strain>
    </source>
</reference>
<accession>A0A081LDT8</accession>
<comment type="caution">
    <text evidence="1">The sequence shown here is derived from an EMBL/GenBank/DDBJ whole genome shotgun (WGS) entry which is preliminary data.</text>
</comment>
<dbReference type="OrthoDB" id="2941639at2"/>
<dbReference type="eggNOG" id="ENOG5032XH4">
    <property type="taxonomic scope" value="Bacteria"/>
</dbReference>
<organism evidence="1 2">
    <name type="scientific">Bacillus zhangzhouensis</name>
    <dbReference type="NCBI Taxonomy" id="1178540"/>
    <lineage>
        <taxon>Bacteria</taxon>
        <taxon>Bacillati</taxon>
        <taxon>Bacillota</taxon>
        <taxon>Bacilli</taxon>
        <taxon>Bacillales</taxon>
        <taxon>Bacillaceae</taxon>
        <taxon>Bacillus</taxon>
    </lineage>
</organism>
<name>A0A081LDT8_9BACI</name>
<proteinExistence type="predicted"/>
<evidence type="ECO:0000313" key="2">
    <source>
        <dbReference type="Proteomes" id="UP000028091"/>
    </source>
</evidence>